<dbReference type="GO" id="GO:0032259">
    <property type="term" value="P:methylation"/>
    <property type="evidence" value="ECO:0007669"/>
    <property type="project" value="UniProtKB-KW"/>
</dbReference>
<reference evidence="8" key="1">
    <citation type="submission" date="2016-10" db="EMBL/GenBank/DDBJ databases">
        <authorList>
            <person name="Varghese N."/>
            <person name="Submissions S."/>
        </authorList>
    </citation>
    <scope>NUCLEOTIDE SEQUENCE [LARGE SCALE GENOMIC DNA]</scope>
    <source>
        <strain evidence="8">DSM 43163</strain>
    </source>
</reference>
<accession>A0A1H6ABU7</accession>
<dbReference type="InterPro" id="IPR003333">
    <property type="entry name" value="CMAS"/>
</dbReference>
<comment type="similarity">
    <text evidence="1">Belongs to the CFA/CMAS family.</text>
</comment>
<sequence length="437" mass="47099">MQDGVAPRLAPLLTRILLGPEHSGDRDAQVAAAELPIRVRAWDGSSIGPDTAPTFVIRHRRALRRMLWKPGEMGLVRAYVAGELDIEGDIFAALGAVQRVMRHGDEPIRLGSDDKREIVRTAVMLGAVGPEPKPPPEEFPTGRHTDNPGLAGPFGESAAFFRLLLGDSLAYGCGDWEGARDLDEAQRAMREAVTSRLGLFPGARVLDLNCGWGAFAFHAATREPVRVVGLVRSRAQADHIRRRAAEEGLSDRVEPRLGDLTAAGDGPYDAIVGLGGADLGGGVGSAALPAARLYELLAPGGRLLVQQTLRRPGPHHVRRTFTTSYMFPEDGELRPLGEVVSLLEEAGLEVRGVTALREHYARTLRSWAAGLRRHWTEAGELASPGRARVWLLYLAASALACESGRIGVHEIYAVRRDRDGRAGESLVDALAVHGAGR</sequence>
<dbReference type="AlphaFoldDB" id="A0A1H6ABU7"/>
<dbReference type="InterPro" id="IPR050723">
    <property type="entry name" value="CFA/CMAS"/>
</dbReference>
<evidence type="ECO:0000256" key="3">
    <source>
        <dbReference type="ARBA" id="ARBA00022679"/>
    </source>
</evidence>
<dbReference type="RefSeq" id="WP_103938317.1">
    <property type="nucleotide sequence ID" value="NZ_FNVO01000005.1"/>
</dbReference>
<evidence type="ECO:0000313" key="7">
    <source>
        <dbReference type="EMBL" id="SEG46229.1"/>
    </source>
</evidence>
<keyword evidence="4" id="KW-0949">S-adenosyl-L-methionine</keyword>
<dbReference type="PANTHER" id="PTHR43667:SF1">
    <property type="entry name" value="CYCLOPROPANE-FATTY-ACYL-PHOSPHOLIPID SYNTHASE"/>
    <property type="match status" value="1"/>
</dbReference>
<dbReference type="PANTHER" id="PTHR43667">
    <property type="entry name" value="CYCLOPROPANE-FATTY-ACYL-PHOSPHOLIPID SYNTHASE"/>
    <property type="match status" value="1"/>
</dbReference>
<proteinExistence type="inferred from homology"/>
<name>A0A1H6ABU7_9ACTN</name>
<evidence type="ECO:0000256" key="2">
    <source>
        <dbReference type="ARBA" id="ARBA00022603"/>
    </source>
</evidence>
<keyword evidence="8" id="KW-1185">Reference proteome</keyword>
<dbReference type="OrthoDB" id="9782855at2"/>
<evidence type="ECO:0000256" key="5">
    <source>
        <dbReference type="ARBA" id="ARBA00023098"/>
    </source>
</evidence>
<dbReference type="CDD" id="cd02440">
    <property type="entry name" value="AdoMet_MTases"/>
    <property type="match status" value="1"/>
</dbReference>
<protein>
    <submittedName>
        <fullName evidence="7">Cyclopropane-fatty-acyl-phospholipid synthase</fullName>
    </submittedName>
</protein>
<gene>
    <name evidence="7" type="ORF">SAMN04489712_105352</name>
</gene>
<dbReference type="InterPro" id="IPR029063">
    <property type="entry name" value="SAM-dependent_MTases_sf"/>
</dbReference>
<dbReference type="EMBL" id="FNVO01000005">
    <property type="protein sequence ID" value="SEG46229.1"/>
    <property type="molecule type" value="Genomic_DNA"/>
</dbReference>
<dbReference type="GO" id="GO:0008610">
    <property type="term" value="P:lipid biosynthetic process"/>
    <property type="evidence" value="ECO:0007669"/>
    <property type="project" value="InterPro"/>
</dbReference>
<evidence type="ECO:0000313" key="8">
    <source>
        <dbReference type="Proteomes" id="UP000236723"/>
    </source>
</evidence>
<keyword evidence="2" id="KW-0489">Methyltransferase</keyword>
<dbReference type="GO" id="GO:0008168">
    <property type="term" value="F:methyltransferase activity"/>
    <property type="evidence" value="ECO:0007669"/>
    <property type="project" value="UniProtKB-KW"/>
</dbReference>
<dbReference type="PIRSF" id="PIRSF003085">
    <property type="entry name" value="CMAS"/>
    <property type="match status" value="1"/>
</dbReference>
<organism evidence="7 8">
    <name type="scientific">Thermomonospora echinospora</name>
    <dbReference type="NCBI Taxonomy" id="1992"/>
    <lineage>
        <taxon>Bacteria</taxon>
        <taxon>Bacillati</taxon>
        <taxon>Actinomycetota</taxon>
        <taxon>Actinomycetes</taxon>
        <taxon>Streptosporangiales</taxon>
        <taxon>Thermomonosporaceae</taxon>
        <taxon>Thermomonospora</taxon>
    </lineage>
</organism>
<evidence type="ECO:0000256" key="4">
    <source>
        <dbReference type="ARBA" id="ARBA00022691"/>
    </source>
</evidence>
<dbReference type="SUPFAM" id="SSF53335">
    <property type="entry name" value="S-adenosyl-L-methionine-dependent methyltransferases"/>
    <property type="match status" value="1"/>
</dbReference>
<dbReference type="Pfam" id="PF02353">
    <property type="entry name" value="CMAS"/>
    <property type="match status" value="1"/>
</dbReference>
<keyword evidence="5" id="KW-0443">Lipid metabolism</keyword>
<feature type="region of interest" description="Disordered" evidence="6">
    <location>
        <begin position="127"/>
        <end position="148"/>
    </location>
</feature>
<dbReference type="Gene3D" id="3.40.50.150">
    <property type="entry name" value="Vaccinia Virus protein VP39"/>
    <property type="match status" value="1"/>
</dbReference>
<keyword evidence="3" id="KW-0808">Transferase</keyword>
<evidence type="ECO:0000256" key="6">
    <source>
        <dbReference type="SAM" id="MobiDB-lite"/>
    </source>
</evidence>
<evidence type="ECO:0000256" key="1">
    <source>
        <dbReference type="ARBA" id="ARBA00010815"/>
    </source>
</evidence>
<dbReference type="Proteomes" id="UP000236723">
    <property type="component" value="Unassembled WGS sequence"/>
</dbReference>
<feature type="compositionally biased region" description="Basic and acidic residues" evidence="6">
    <location>
        <begin position="134"/>
        <end position="146"/>
    </location>
</feature>